<comment type="caution">
    <text evidence="1">The sequence shown here is derived from an EMBL/GenBank/DDBJ whole genome shotgun (WGS) entry which is preliminary data.</text>
</comment>
<dbReference type="Proteomes" id="UP000678317">
    <property type="component" value="Unassembled WGS sequence"/>
</dbReference>
<evidence type="ECO:0008006" key="3">
    <source>
        <dbReference type="Google" id="ProtNLM"/>
    </source>
</evidence>
<evidence type="ECO:0000313" key="2">
    <source>
        <dbReference type="Proteomes" id="UP000678317"/>
    </source>
</evidence>
<evidence type="ECO:0000313" key="1">
    <source>
        <dbReference type="EMBL" id="MBO3083593.1"/>
    </source>
</evidence>
<accession>A0ABS3SCW4</accession>
<sequence length="186" mass="18478">MLPAAVLLGLAGCTTGEPAADAPAAVVVGSADCMSAQVLADLGLVADGATPGTGTPHPDAPETGRVPDDFLPVSVVVCAPGGTLHDSSGTWVALTASRLEGDLDPLVAALRRPSAPRGGTCSSAAVTAPSLWLVDALGRAIRPAWPTDSCGTPDPAVTRALDALEETGREQYPVRLVVPTAATPAG</sequence>
<dbReference type="RefSeq" id="WP_208288402.1">
    <property type="nucleotide sequence ID" value="NZ_CP074404.1"/>
</dbReference>
<proteinExistence type="predicted"/>
<organism evidence="1 2">
    <name type="scientific">Cellulomonas fengjieae</name>
    <dbReference type="NCBI Taxonomy" id="2819978"/>
    <lineage>
        <taxon>Bacteria</taxon>
        <taxon>Bacillati</taxon>
        <taxon>Actinomycetota</taxon>
        <taxon>Actinomycetes</taxon>
        <taxon>Micrococcales</taxon>
        <taxon>Cellulomonadaceae</taxon>
        <taxon>Cellulomonas</taxon>
    </lineage>
</organism>
<keyword evidence="2" id="KW-1185">Reference proteome</keyword>
<reference evidence="1 2" key="1">
    <citation type="submission" date="2021-03" db="EMBL/GenBank/DDBJ databases">
        <title>novel species in genus Cellulomonas.</title>
        <authorList>
            <person name="Zhang G."/>
        </authorList>
    </citation>
    <scope>NUCLEOTIDE SEQUENCE [LARGE SCALE GENOMIC DNA]</scope>
    <source>
        <strain evidence="2">zg-ZUI188</strain>
    </source>
</reference>
<protein>
    <recommendedName>
        <fullName evidence="3">Lipoprotein</fullName>
    </recommendedName>
</protein>
<dbReference type="EMBL" id="JAGFBM010000001">
    <property type="protein sequence ID" value="MBO3083593.1"/>
    <property type="molecule type" value="Genomic_DNA"/>
</dbReference>
<gene>
    <name evidence="1" type="ORF">J4035_02995</name>
</gene>
<name>A0ABS3SCW4_9CELL</name>